<comment type="catalytic activity">
    <reaction evidence="6">
        <text>GTP + H2O = GDP + phosphate + H(+)</text>
        <dbReference type="Rhea" id="RHEA:19669"/>
        <dbReference type="ChEBI" id="CHEBI:15377"/>
        <dbReference type="ChEBI" id="CHEBI:15378"/>
        <dbReference type="ChEBI" id="CHEBI:37565"/>
        <dbReference type="ChEBI" id="CHEBI:43474"/>
        <dbReference type="ChEBI" id="CHEBI:58189"/>
    </reaction>
    <physiologicalReaction direction="left-to-right" evidence="6">
        <dbReference type="Rhea" id="RHEA:19670"/>
    </physiologicalReaction>
</comment>
<accession>A0ABU5HZ13</accession>
<proteinExistence type="inferred from homology"/>
<dbReference type="InterPro" id="IPR036627">
    <property type="entry name" value="CobW-likC_sf"/>
</dbReference>
<name>A0ABU5HZ13_9HYPH</name>
<dbReference type="Gene3D" id="3.30.1220.10">
    <property type="entry name" value="CobW-like, C-terminal domain"/>
    <property type="match status" value="1"/>
</dbReference>
<keyword evidence="2" id="KW-0378">Hydrolase</keyword>
<keyword evidence="1" id="KW-0547">Nucleotide-binding</keyword>
<dbReference type="CDD" id="cd03112">
    <property type="entry name" value="CobW-like"/>
    <property type="match status" value="1"/>
</dbReference>
<dbReference type="SUPFAM" id="SSF90002">
    <property type="entry name" value="Hypothetical protein YjiA, C-terminal domain"/>
    <property type="match status" value="1"/>
</dbReference>
<evidence type="ECO:0000259" key="8">
    <source>
        <dbReference type="SMART" id="SM00833"/>
    </source>
</evidence>
<evidence type="ECO:0000256" key="5">
    <source>
        <dbReference type="ARBA" id="ARBA00045658"/>
    </source>
</evidence>
<evidence type="ECO:0000256" key="1">
    <source>
        <dbReference type="ARBA" id="ARBA00022741"/>
    </source>
</evidence>
<evidence type="ECO:0000256" key="4">
    <source>
        <dbReference type="ARBA" id="ARBA00034320"/>
    </source>
</evidence>
<comment type="caution">
    <text evidence="9">The sequence shown here is derived from an EMBL/GenBank/DDBJ whole genome shotgun (WGS) entry which is preliminary data.</text>
</comment>
<dbReference type="SUPFAM" id="SSF52540">
    <property type="entry name" value="P-loop containing nucleoside triphosphate hydrolases"/>
    <property type="match status" value="1"/>
</dbReference>
<comment type="function">
    <text evidence="5">Zinc chaperone that directly transfers zinc cofactor to target proteins, thereby activating them. Zinc is transferred from the CXCC motif in the GTPase domain to the zinc binding site in target proteins in a process requiring GTP hydrolysis.</text>
</comment>
<dbReference type="PANTHER" id="PTHR13748">
    <property type="entry name" value="COBW-RELATED"/>
    <property type="match status" value="1"/>
</dbReference>
<evidence type="ECO:0000256" key="6">
    <source>
        <dbReference type="ARBA" id="ARBA00049117"/>
    </source>
</evidence>
<dbReference type="SMART" id="SM00833">
    <property type="entry name" value="CobW_C"/>
    <property type="match status" value="1"/>
</dbReference>
<dbReference type="InterPro" id="IPR027417">
    <property type="entry name" value="P-loop_NTPase"/>
</dbReference>
<comment type="similarity">
    <text evidence="4">Belongs to the SIMIBI class G3E GTPase family. ZNG1 subfamily.</text>
</comment>
<dbReference type="Proteomes" id="UP001294412">
    <property type="component" value="Unassembled WGS sequence"/>
</dbReference>
<dbReference type="InterPro" id="IPR051316">
    <property type="entry name" value="Zinc-reg_GTPase_activator"/>
</dbReference>
<protein>
    <submittedName>
        <fullName evidence="9">GTP-binding protein</fullName>
    </submittedName>
</protein>
<dbReference type="InterPro" id="IPR003495">
    <property type="entry name" value="CobW/HypB/UreG_nucleotide-bd"/>
</dbReference>
<dbReference type="Gene3D" id="3.40.50.300">
    <property type="entry name" value="P-loop containing nucleotide triphosphate hydrolases"/>
    <property type="match status" value="1"/>
</dbReference>
<dbReference type="Pfam" id="PF02492">
    <property type="entry name" value="cobW"/>
    <property type="match status" value="1"/>
</dbReference>
<dbReference type="EMBL" id="JAXLPB010000001">
    <property type="protein sequence ID" value="MDY8108359.1"/>
    <property type="molecule type" value="Genomic_DNA"/>
</dbReference>
<organism evidence="9 10">
    <name type="scientific">Fulvimarina uroteuthidis</name>
    <dbReference type="NCBI Taxonomy" id="3098149"/>
    <lineage>
        <taxon>Bacteria</taxon>
        <taxon>Pseudomonadati</taxon>
        <taxon>Pseudomonadota</taxon>
        <taxon>Alphaproteobacteria</taxon>
        <taxon>Hyphomicrobiales</taxon>
        <taxon>Aurantimonadaceae</taxon>
        <taxon>Fulvimarina</taxon>
    </lineage>
</organism>
<dbReference type="Pfam" id="PF07683">
    <property type="entry name" value="CobW_C"/>
    <property type="match status" value="1"/>
</dbReference>
<evidence type="ECO:0000256" key="2">
    <source>
        <dbReference type="ARBA" id="ARBA00022801"/>
    </source>
</evidence>
<sequence>MARTCLLAHAPARHHFFAMQALDPMRTAPPPPIRLTLLTGFLGAGKTTILNRLLSERTVVDTAVVVNEFGEVGIDQLLVEAEVSDGLIELSDGCLCCSVRGELVETLERLIDRRSGDGRPLARVIVETTGLADPTPILAAIMTHPVLSQAYALDAIICVIDALNGAANLENHVEAVRQLGVADRIVLTKSDLAPADFDMLRDAVRAVNEGAALIDASKAAPLAPRILDCGLSKIDGTLGDPAEWLGERHGRDHGRHAGHSGHGDAHSHAHAHTDTHAHDHAPHRHGAVRSMALVHEQPIGEQAIFAFLEMLARFEGGNVLRMKGIVHTVEQGERPLVLHGVRGYLHPPARLPTWRAGASRKSRLVIIGENLNEARVRDLFAAFTGKPGVDAPDRTAIEDNPLAVPGMRFS</sequence>
<feature type="region of interest" description="Disordered" evidence="7">
    <location>
        <begin position="245"/>
        <end position="284"/>
    </location>
</feature>
<evidence type="ECO:0000256" key="7">
    <source>
        <dbReference type="SAM" id="MobiDB-lite"/>
    </source>
</evidence>
<feature type="compositionally biased region" description="Basic and acidic residues" evidence="7">
    <location>
        <begin position="261"/>
        <end position="280"/>
    </location>
</feature>
<keyword evidence="3" id="KW-0143">Chaperone</keyword>
<feature type="domain" description="CobW C-terminal" evidence="8">
    <location>
        <begin position="288"/>
        <end position="384"/>
    </location>
</feature>
<keyword evidence="10" id="KW-1185">Reference proteome</keyword>
<reference evidence="9 10" key="1">
    <citation type="submission" date="2023-12" db="EMBL/GenBank/DDBJ databases">
        <title>Description of Novel Strain Fulvimarina sp. 2208YS6-2-32 isolated from Uroteuthis (Photololigo) edulis.</title>
        <authorList>
            <person name="Park J.-S."/>
        </authorList>
    </citation>
    <scope>NUCLEOTIDE SEQUENCE [LARGE SCALE GENOMIC DNA]</scope>
    <source>
        <strain evidence="9 10">2208YS6-2-32</strain>
    </source>
</reference>
<evidence type="ECO:0000313" key="9">
    <source>
        <dbReference type="EMBL" id="MDY8108359.1"/>
    </source>
</evidence>
<dbReference type="InterPro" id="IPR011629">
    <property type="entry name" value="CobW-like_C"/>
</dbReference>
<evidence type="ECO:0000256" key="3">
    <source>
        <dbReference type="ARBA" id="ARBA00023186"/>
    </source>
</evidence>
<gene>
    <name evidence="9" type="ORF">U0C82_04230</name>
</gene>
<evidence type="ECO:0000313" key="10">
    <source>
        <dbReference type="Proteomes" id="UP001294412"/>
    </source>
</evidence>